<feature type="region of interest" description="Disordered" evidence="1">
    <location>
        <begin position="379"/>
        <end position="413"/>
    </location>
</feature>
<organism evidence="2 3">
    <name type="scientific">Patellaria atrata CBS 101060</name>
    <dbReference type="NCBI Taxonomy" id="1346257"/>
    <lineage>
        <taxon>Eukaryota</taxon>
        <taxon>Fungi</taxon>
        <taxon>Dikarya</taxon>
        <taxon>Ascomycota</taxon>
        <taxon>Pezizomycotina</taxon>
        <taxon>Dothideomycetes</taxon>
        <taxon>Dothideomycetes incertae sedis</taxon>
        <taxon>Patellariales</taxon>
        <taxon>Patellariaceae</taxon>
        <taxon>Patellaria</taxon>
    </lineage>
</organism>
<dbReference type="OrthoDB" id="1028014at2759"/>
<comment type="caution">
    <text evidence="2">The sequence shown here is derived from an EMBL/GenBank/DDBJ whole genome shotgun (WGS) entry which is preliminary data.</text>
</comment>
<gene>
    <name evidence="2" type="ORF">M501DRAFT_981441</name>
</gene>
<evidence type="ECO:0000313" key="2">
    <source>
        <dbReference type="EMBL" id="KAF2835600.1"/>
    </source>
</evidence>
<reference evidence="2" key="1">
    <citation type="journal article" date="2020" name="Stud. Mycol.">
        <title>101 Dothideomycetes genomes: a test case for predicting lifestyles and emergence of pathogens.</title>
        <authorList>
            <person name="Haridas S."/>
            <person name="Albert R."/>
            <person name="Binder M."/>
            <person name="Bloem J."/>
            <person name="Labutti K."/>
            <person name="Salamov A."/>
            <person name="Andreopoulos B."/>
            <person name="Baker S."/>
            <person name="Barry K."/>
            <person name="Bills G."/>
            <person name="Bluhm B."/>
            <person name="Cannon C."/>
            <person name="Castanera R."/>
            <person name="Culley D."/>
            <person name="Daum C."/>
            <person name="Ezra D."/>
            <person name="Gonzalez J."/>
            <person name="Henrissat B."/>
            <person name="Kuo A."/>
            <person name="Liang C."/>
            <person name="Lipzen A."/>
            <person name="Lutzoni F."/>
            <person name="Magnuson J."/>
            <person name="Mondo S."/>
            <person name="Nolan M."/>
            <person name="Ohm R."/>
            <person name="Pangilinan J."/>
            <person name="Park H.-J."/>
            <person name="Ramirez L."/>
            <person name="Alfaro M."/>
            <person name="Sun H."/>
            <person name="Tritt A."/>
            <person name="Yoshinaga Y."/>
            <person name="Zwiers L.-H."/>
            <person name="Turgeon B."/>
            <person name="Goodwin S."/>
            <person name="Spatafora J."/>
            <person name="Crous P."/>
            <person name="Grigoriev I."/>
        </authorList>
    </citation>
    <scope>NUCLEOTIDE SEQUENCE</scope>
    <source>
        <strain evidence="2">CBS 101060</strain>
    </source>
</reference>
<feature type="compositionally biased region" description="Low complexity" evidence="1">
    <location>
        <begin position="1"/>
        <end position="13"/>
    </location>
</feature>
<sequence>MPTTRSSAVSSSSPAKQQDDKSSPKETAGTKRKAGPKSPAKSTRGRKSQKTIEETMPEEEDQPEDVEMKDDSAETKSPSKLKGKKSQKTIEETMPDEIEEADGQESGAGPEDESKEVEKAREEKTAEVEDQETEAKDSKKSAGDSKTENGAIEKSAERESAVPSNVLEKGIIYFFTRGRVGIEDPEGAGDLARTYFVLRPIPLGAKLGEGTIEDSNTNRLFALPKKVFPKRHRDRFLAFVDKAGTTIADLRENYFGGSTYETKTVGTRHTPAVTPIGEGVYSITRTGDTTHLIYMLTIPSELGEVQNELGLRSRASFFISVKNPERRPPPNANLPDGPKYPKKIIEEFAGYAWVPVKPEYLDYDRAQILLIGEDEDGDLKKAVEPTGKDKKNDEKETPLEEMEKLEHEDELRVEHLDGDDTIFDDLKLSHEEYSRIPTTW</sequence>
<name>A0A9P4S4F0_9PEZI</name>
<evidence type="ECO:0000313" key="3">
    <source>
        <dbReference type="Proteomes" id="UP000799429"/>
    </source>
</evidence>
<evidence type="ECO:0000256" key="1">
    <source>
        <dbReference type="SAM" id="MobiDB-lite"/>
    </source>
</evidence>
<dbReference type="Proteomes" id="UP000799429">
    <property type="component" value="Unassembled WGS sequence"/>
</dbReference>
<feature type="compositionally biased region" description="Basic and acidic residues" evidence="1">
    <location>
        <begin position="116"/>
        <end position="147"/>
    </location>
</feature>
<feature type="compositionally biased region" description="Acidic residues" evidence="1">
    <location>
        <begin position="55"/>
        <end position="68"/>
    </location>
</feature>
<keyword evidence="3" id="KW-1185">Reference proteome</keyword>
<feature type="region of interest" description="Disordered" evidence="1">
    <location>
        <begin position="1"/>
        <end position="161"/>
    </location>
</feature>
<dbReference type="PANTHER" id="PTHR34776">
    <property type="entry name" value="F17F16.3 PROTEIN"/>
    <property type="match status" value="1"/>
</dbReference>
<dbReference type="AlphaFoldDB" id="A0A9P4S4F0"/>
<proteinExistence type="predicted"/>
<evidence type="ECO:0008006" key="4">
    <source>
        <dbReference type="Google" id="ProtNLM"/>
    </source>
</evidence>
<dbReference type="EMBL" id="MU006107">
    <property type="protein sequence ID" value="KAF2835600.1"/>
    <property type="molecule type" value="Genomic_DNA"/>
</dbReference>
<feature type="compositionally biased region" description="Acidic residues" evidence="1">
    <location>
        <begin position="93"/>
        <end position="103"/>
    </location>
</feature>
<protein>
    <recommendedName>
        <fullName evidence="4">BTB domain transcription factor</fullName>
    </recommendedName>
</protein>
<dbReference type="PANTHER" id="PTHR34776:SF1">
    <property type="entry name" value="F17F16.3 PROTEIN"/>
    <property type="match status" value="1"/>
</dbReference>
<accession>A0A9P4S4F0</accession>